<dbReference type="Proteomes" id="UP000824013">
    <property type="component" value="Unassembled WGS sequence"/>
</dbReference>
<feature type="chain" id="PRO_5038365313" description="Lipoprotein" evidence="1">
    <location>
        <begin position="18"/>
        <end position="248"/>
    </location>
</feature>
<feature type="signal peptide" evidence="1">
    <location>
        <begin position="1"/>
        <end position="17"/>
    </location>
</feature>
<sequence length="248" mass="28352">MKLKVLFVMIMSVFLMSGCQNKPSTHNQRVKTEQRNNTIKINQKNWNKKLKDVKVLDQNEYKNAFIKIPKGYDDTATTLKSLENGNQYLIEGQLINLTSMISRPIAPETKATIYVSKVISGDKSLQGKTIKTVFAGGLTKGKYLYGDYGIKNSQKTIYYPSATFPMPKIGSQLIMGIGNYHPENNQQQKMYQKFNLNTGNFYTINNPETTFWVKVNGNYQINNPAFNNSAAKHNFKNIYKLTDKFNQK</sequence>
<dbReference type="PROSITE" id="PS51257">
    <property type="entry name" value="PROKAR_LIPOPROTEIN"/>
    <property type="match status" value="1"/>
</dbReference>
<keyword evidence="1" id="KW-0732">Signal</keyword>
<evidence type="ECO:0000313" key="2">
    <source>
        <dbReference type="EMBL" id="HIY93047.1"/>
    </source>
</evidence>
<organism evidence="2 3">
    <name type="scientific">Candidatus Companilactobacillus pullicola</name>
    <dbReference type="NCBI Taxonomy" id="2838523"/>
    <lineage>
        <taxon>Bacteria</taxon>
        <taxon>Bacillati</taxon>
        <taxon>Bacillota</taxon>
        <taxon>Bacilli</taxon>
        <taxon>Lactobacillales</taxon>
        <taxon>Lactobacillaceae</taxon>
        <taxon>Companilactobacillus</taxon>
    </lineage>
</organism>
<gene>
    <name evidence="2" type="ORF">H9820_08940</name>
</gene>
<comment type="caution">
    <text evidence="2">The sequence shown here is derived from an EMBL/GenBank/DDBJ whole genome shotgun (WGS) entry which is preliminary data.</text>
</comment>
<dbReference type="AlphaFoldDB" id="A0A9D2CP18"/>
<reference evidence="2" key="2">
    <citation type="submission" date="2021-04" db="EMBL/GenBank/DDBJ databases">
        <authorList>
            <person name="Gilroy R."/>
        </authorList>
    </citation>
    <scope>NUCLEOTIDE SEQUENCE</scope>
    <source>
        <strain evidence="2">3204</strain>
    </source>
</reference>
<evidence type="ECO:0000256" key="1">
    <source>
        <dbReference type="SAM" id="SignalP"/>
    </source>
</evidence>
<proteinExistence type="predicted"/>
<reference evidence="2" key="1">
    <citation type="journal article" date="2021" name="PeerJ">
        <title>Extensive microbial diversity within the chicken gut microbiome revealed by metagenomics and culture.</title>
        <authorList>
            <person name="Gilroy R."/>
            <person name="Ravi A."/>
            <person name="Getino M."/>
            <person name="Pursley I."/>
            <person name="Horton D.L."/>
            <person name="Alikhan N.F."/>
            <person name="Baker D."/>
            <person name="Gharbi K."/>
            <person name="Hall N."/>
            <person name="Watson M."/>
            <person name="Adriaenssens E.M."/>
            <person name="Foster-Nyarko E."/>
            <person name="Jarju S."/>
            <person name="Secka A."/>
            <person name="Antonio M."/>
            <person name="Oren A."/>
            <person name="Chaudhuri R.R."/>
            <person name="La Ragione R."/>
            <person name="Hildebrand F."/>
            <person name="Pallen M.J."/>
        </authorList>
    </citation>
    <scope>NUCLEOTIDE SEQUENCE</scope>
    <source>
        <strain evidence="2">3204</strain>
    </source>
</reference>
<accession>A0A9D2CP18</accession>
<protein>
    <recommendedName>
        <fullName evidence="4">Lipoprotein</fullName>
    </recommendedName>
</protein>
<name>A0A9D2CP18_9LACO</name>
<evidence type="ECO:0008006" key="4">
    <source>
        <dbReference type="Google" id="ProtNLM"/>
    </source>
</evidence>
<evidence type="ECO:0000313" key="3">
    <source>
        <dbReference type="Proteomes" id="UP000824013"/>
    </source>
</evidence>
<dbReference type="EMBL" id="DXCM01000065">
    <property type="protein sequence ID" value="HIY93047.1"/>
    <property type="molecule type" value="Genomic_DNA"/>
</dbReference>